<dbReference type="InterPro" id="IPR015421">
    <property type="entry name" value="PyrdxlP-dep_Trfase_major"/>
</dbReference>
<name>A0A1N6FCF7_9GAMM</name>
<dbReference type="Gene3D" id="3.40.640.10">
    <property type="entry name" value="Type I PLP-dependent aspartate aminotransferase-like (Major domain)"/>
    <property type="match status" value="1"/>
</dbReference>
<protein>
    <recommendedName>
        <fullName evidence="9">Histidinol-phosphate aminotransferase</fullName>
        <ecNumber evidence="9">2.6.1.9</ecNumber>
    </recommendedName>
    <alternativeName>
        <fullName evidence="9">Imidazole acetol-phosphate transaminase</fullName>
    </alternativeName>
</protein>
<dbReference type="InterPro" id="IPR050106">
    <property type="entry name" value="HistidinolP_aminotransfase"/>
</dbReference>
<keyword evidence="12" id="KW-1185">Reference proteome</keyword>
<dbReference type="Pfam" id="PF00155">
    <property type="entry name" value="Aminotran_1_2"/>
    <property type="match status" value="1"/>
</dbReference>
<reference evidence="11 12" key="1">
    <citation type="submission" date="2016-11" db="EMBL/GenBank/DDBJ databases">
        <authorList>
            <person name="Jaros S."/>
            <person name="Januszkiewicz K."/>
            <person name="Wedrychowicz H."/>
        </authorList>
    </citation>
    <scope>NUCLEOTIDE SEQUENCE [LARGE SCALE GENOMIC DNA]</scope>
    <source>
        <strain evidence="11 12">DSM 17737</strain>
    </source>
</reference>
<dbReference type="PANTHER" id="PTHR43643">
    <property type="entry name" value="HISTIDINOL-PHOSPHATE AMINOTRANSFERASE 2"/>
    <property type="match status" value="1"/>
</dbReference>
<dbReference type="RefSeq" id="WP_074201292.1">
    <property type="nucleotide sequence ID" value="NZ_FSRE01000002.1"/>
</dbReference>
<keyword evidence="6 9" id="KW-0808">Transferase</keyword>
<evidence type="ECO:0000313" key="11">
    <source>
        <dbReference type="EMBL" id="SIN92940.1"/>
    </source>
</evidence>
<gene>
    <name evidence="9" type="primary">hisC</name>
    <name evidence="11" type="ORF">SAMN05443662_1021</name>
</gene>
<evidence type="ECO:0000256" key="5">
    <source>
        <dbReference type="ARBA" id="ARBA00022576"/>
    </source>
</evidence>
<evidence type="ECO:0000313" key="12">
    <source>
        <dbReference type="Proteomes" id="UP000198461"/>
    </source>
</evidence>
<dbReference type="OrthoDB" id="9813612at2"/>
<organism evidence="11 12">
    <name type="scientific">Sulfurivirga caldicuralii</name>
    <dbReference type="NCBI Taxonomy" id="364032"/>
    <lineage>
        <taxon>Bacteria</taxon>
        <taxon>Pseudomonadati</taxon>
        <taxon>Pseudomonadota</taxon>
        <taxon>Gammaproteobacteria</taxon>
        <taxon>Thiotrichales</taxon>
        <taxon>Piscirickettsiaceae</taxon>
        <taxon>Sulfurivirga</taxon>
    </lineage>
</organism>
<dbReference type="PANTHER" id="PTHR43643:SF3">
    <property type="entry name" value="HISTIDINOL-PHOSPHATE AMINOTRANSFERASE"/>
    <property type="match status" value="1"/>
</dbReference>
<evidence type="ECO:0000259" key="10">
    <source>
        <dbReference type="Pfam" id="PF00155"/>
    </source>
</evidence>
<feature type="domain" description="Aminotransferase class I/classII large" evidence="10">
    <location>
        <begin position="34"/>
        <end position="359"/>
    </location>
</feature>
<dbReference type="InterPro" id="IPR015422">
    <property type="entry name" value="PyrdxlP-dep_Trfase_small"/>
</dbReference>
<comment type="similarity">
    <text evidence="3 9">Belongs to the class-II pyridoxal-phosphate-dependent aminotransferase family. Histidinol-phosphate aminotransferase subfamily.</text>
</comment>
<comment type="catalytic activity">
    <reaction evidence="8 9">
        <text>L-histidinol phosphate + 2-oxoglutarate = 3-(imidazol-4-yl)-2-oxopropyl phosphate + L-glutamate</text>
        <dbReference type="Rhea" id="RHEA:23744"/>
        <dbReference type="ChEBI" id="CHEBI:16810"/>
        <dbReference type="ChEBI" id="CHEBI:29985"/>
        <dbReference type="ChEBI" id="CHEBI:57766"/>
        <dbReference type="ChEBI" id="CHEBI:57980"/>
        <dbReference type="EC" id="2.6.1.9"/>
    </reaction>
</comment>
<comment type="cofactor">
    <cofactor evidence="1 9">
        <name>pyridoxal 5'-phosphate</name>
        <dbReference type="ChEBI" id="CHEBI:597326"/>
    </cofactor>
</comment>
<dbReference type="EMBL" id="FSRE01000002">
    <property type="protein sequence ID" value="SIN92940.1"/>
    <property type="molecule type" value="Genomic_DNA"/>
</dbReference>
<comment type="subunit">
    <text evidence="4 9">Homodimer.</text>
</comment>
<evidence type="ECO:0000256" key="9">
    <source>
        <dbReference type="HAMAP-Rule" id="MF_01023"/>
    </source>
</evidence>
<dbReference type="UniPathway" id="UPA00031">
    <property type="reaction ID" value="UER00012"/>
</dbReference>
<dbReference type="InterPro" id="IPR004839">
    <property type="entry name" value="Aminotransferase_I/II_large"/>
</dbReference>
<dbReference type="NCBIfam" id="TIGR01141">
    <property type="entry name" value="hisC"/>
    <property type="match status" value="1"/>
</dbReference>
<dbReference type="STRING" id="364032.SAMN05443662_1021"/>
<dbReference type="AlphaFoldDB" id="A0A1N6FCF7"/>
<dbReference type="InterPro" id="IPR015424">
    <property type="entry name" value="PyrdxlP-dep_Trfase"/>
</dbReference>
<accession>A0A1N6FCF7</accession>
<dbReference type="GO" id="GO:0030170">
    <property type="term" value="F:pyridoxal phosphate binding"/>
    <property type="evidence" value="ECO:0007669"/>
    <property type="project" value="InterPro"/>
</dbReference>
<feature type="modified residue" description="N6-(pyridoxal phosphate)lysine" evidence="9">
    <location>
        <position position="226"/>
    </location>
</feature>
<dbReference type="CDD" id="cd00609">
    <property type="entry name" value="AAT_like"/>
    <property type="match status" value="1"/>
</dbReference>
<evidence type="ECO:0000256" key="6">
    <source>
        <dbReference type="ARBA" id="ARBA00022679"/>
    </source>
</evidence>
<keyword evidence="9" id="KW-0368">Histidine biosynthesis</keyword>
<dbReference type="GO" id="GO:0000105">
    <property type="term" value="P:L-histidine biosynthetic process"/>
    <property type="evidence" value="ECO:0007669"/>
    <property type="project" value="UniProtKB-UniRule"/>
</dbReference>
<keyword evidence="9" id="KW-0028">Amino-acid biosynthesis</keyword>
<dbReference type="InterPro" id="IPR005861">
    <property type="entry name" value="HisP_aminotrans"/>
</dbReference>
<evidence type="ECO:0000256" key="2">
    <source>
        <dbReference type="ARBA" id="ARBA00005011"/>
    </source>
</evidence>
<keyword evidence="5 9" id="KW-0032">Aminotransferase</keyword>
<dbReference type="Proteomes" id="UP000198461">
    <property type="component" value="Unassembled WGS sequence"/>
</dbReference>
<dbReference type="HAMAP" id="MF_01023">
    <property type="entry name" value="HisC_aminotrans_2"/>
    <property type="match status" value="1"/>
</dbReference>
<proteinExistence type="inferred from homology"/>
<keyword evidence="7 9" id="KW-0663">Pyridoxal phosphate</keyword>
<sequence>MTGIRPLPQVEQLIPYQPGKPIEELQRELGLTRVSKLASNENPLGASPQVISALEKASQEIARYPDGSAYALKRRLAAFHSVEPEMIVVGNGSNEVLELVVRAFAGPGDEVIYDQHAFAVYPLSTRAAGATGVVVPSSEGFAHDLDAMAAAVTNRTRLIFLANPNNPTGTYFGRSEFERFMQAVPERVLVVLDEAYFEFVSHSDKLDGSQLLDRYANLVVTRTFSKVYGLASLRIGYLLARPEIADYLNRVREPFNTSHFAQLAAMAALDDQAFVQRSVAYNREALAELKATADRFALETLPAYGNFLTVHFGPEANAVNNALLKQGVIVRPLAGYGMAQWLRISTGTPEEQAHLAEALETILHV</sequence>
<evidence type="ECO:0000256" key="3">
    <source>
        <dbReference type="ARBA" id="ARBA00007970"/>
    </source>
</evidence>
<evidence type="ECO:0000256" key="8">
    <source>
        <dbReference type="ARBA" id="ARBA00047481"/>
    </source>
</evidence>
<dbReference type="GO" id="GO:0004400">
    <property type="term" value="F:histidinol-phosphate transaminase activity"/>
    <property type="evidence" value="ECO:0007669"/>
    <property type="project" value="UniProtKB-UniRule"/>
</dbReference>
<dbReference type="EC" id="2.6.1.9" evidence="9"/>
<comment type="pathway">
    <text evidence="2 9">Amino-acid biosynthesis; L-histidine biosynthesis; L-histidine from 5-phospho-alpha-D-ribose 1-diphosphate: step 7/9.</text>
</comment>
<evidence type="ECO:0000256" key="4">
    <source>
        <dbReference type="ARBA" id="ARBA00011738"/>
    </source>
</evidence>
<evidence type="ECO:0000256" key="7">
    <source>
        <dbReference type="ARBA" id="ARBA00022898"/>
    </source>
</evidence>
<dbReference type="SUPFAM" id="SSF53383">
    <property type="entry name" value="PLP-dependent transferases"/>
    <property type="match status" value="1"/>
</dbReference>
<evidence type="ECO:0000256" key="1">
    <source>
        <dbReference type="ARBA" id="ARBA00001933"/>
    </source>
</evidence>
<dbReference type="Gene3D" id="3.90.1150.10">
    <property type="entry name" value="Aspartate Aminotransferase, domain 1"/>
    <property type="match status" value="1"/>
</dbReference>